<evidence type="ECO:0000256" key="1">
    <source>
        <dbReference type="SAM" id="Phobius"/>
    </source>
</evidence>
<feature type="transmembrane region" description="Helical" evidence="1">
    <location>
        <begin position="12"/>
        <end position="31"/>
    </location>
</feature>
<comment type="caution">
    <text evidence="2">The sequence shown here is derived from an EMBL/GenBank/DDBJ whole genome shotgun (WGS) entry which is preliminary data.</text>
</comment>
<sequence>MLSRMAKRENPYISLIANIVLPTIVLTRLSVDGLLGPTYGLLAALSFPITYGALDFWRRKKVNFFSALGLASVLLTGGIGLLKLDPQYIALKEAGVPLLVSFAVFASMKTKFPIVKSFLQKLMDYDKVQTALEERKNTEAFDRHMTFANHLFAGSFLVSAALNFFLAKWIVVSAPGTEAFNAELGKMTALSFPVIALPITLMMAFVLYGIISKTEQLTDLNMEDFFFGAKGKEKEGSVS</sequence>
<organism evidence="2 3">
    <name type="scientific">candidate division WWE3 bacterium</name>
    <dbReference type="NCBI Taxonomy" id="2053526"/>
    <lineage>
        <taxon>Bacteria</taxon>
        <taxon>Katanobacteria</taxon>
    </lineage>
</organism>
<accession>A0A928TS69</accession>
<keyword evidence="1" id="KW-0472">Membrane</keyword>
<name>A0A928TS69_UNCKA</name>
<dbReference type="AlphaFoldDB" id="A0A928TS69"/>
<feature type="transmembrane region" description="Helical" evidence="1">
    <location>
        <begin position="64"/>
        <end position="82"/>
    </location>
</feature>
<evidence type="ECO:0000313" key="2">
    <source>
        <dbReference type="EMBL" id="MBE7524808.1"/>
    </source>
</evidence>
<evidence type="ECO:0000313" key="3">
    <source>
        <dbReference type="Proteomes" id="UP000710385"/>
    </source>
</evidence>
<feature type="transmembrane region" description="Helical" evidence="1">
    <location>
        <begin position="37"/>
        <end position="57"/>
    </location>
</feature>
<dbReference type="Proteomes" id="UP000710385">
    <property type="component" value="Unassembled WGS sequence"/>
</dbReference>
<dbReference type="EMBL" id="JABTTY010000001">
    <property type="protein sequence ID" value="MBE7524808.1"/>
    <property type="molecule type" value="Genomic_DNA"/>
</dbReference>
<keyword evidence="1" id="KW-1133">Transmembrane helix</keyword>
<proteinExistence type="predicted"/>
<protein>
    <submittedName>
        <fullName evidence="2">MFS transporter</fullName>
    </submittedName>
</protein>
<feature type="transmembrane region" description="Helical" evidence="1">
    <location>
        <begin position="151"/>
        <end position="170"/>
    </location>
</feature>
<feature type="transmembrane region" description="Helical" evidence="1">
    <location>
        <begin position="88"/>
        <end position="108"/>
    </location>
</feature>
<reference evidence="2" key="1">
    <citation type="submission" date="2020-05" db="EMBL/GenBank/DDBJ databases">
        <title>High-Quality Genomes of Partial-Nitritation/Anammox System by Hierarchical Clustering Based Hybrid Assembly.</title>
        <authorList>
            <person name="Liu L."/>
            <person name="Wang Y."/>
            <person name="Che Y."/>
            <person name="Chen Y."/>
            <person name="Xia Y."/>
            <person name="Luo R."/>
            <person name="Cheng S.H."/>
            <person name="Zheng C."/>
            <person name="Zhang T."/>
        </authorList>
    </citation>
    <scope>NUCLEOTIDE SEQUENCE</scope>
    <source>
        <strain evidence="2">H1_PAT1</strain>
    </source>
</reference>
<keyword evidence="1" id="KW-0812">Transmembrane</keyword>
<gene>
    <name evidence="2" type="ORF">HS096_00200</name>
</gene>
<dbReference type="NCBIfam" id="NF041646">
    <property type="entry name" value="VC0807_fam"/>
    <property type="match status" value="1"/>
</dbReference>
<feature type="transmembrane region" description="Helical" evidence="1">
    <location>
        <begin position="190"/>
        <end position="211"/>
    </location>
</feature>